<keyword evidence="2 9" id="KW-0813">Transport</keyword>
<dbReference type="AlphaFoldDB" id="A0A542ZPX8"/>
<evidence type="ECO:0000256" key="5">
    <source>
        <dbReference type="ARBA" id="ARBA00022927"/>
    </source>
</evidence>
<evidence type="ECO:0000256" key="3">
    <source>
        <dbReference type="ARBA" id="ARBA00022475"/>
    </source>
</evidence>
<feature type="transmembrane region" description="Helical" evidence="9">
    <location>
        <begin position="463"/>
        <end position="491"/>
    </location>
</feature>
<sequence>MSKYPVRILMALFIAVGAMIGGMFATDAWTPKLGLDLRGGTTVTLTASTDGGGAPAGEALEEARGIIQKRVDSMGVGESEVAISGDRQIVVSVPNVDEGKLVEMVGQTAELRFRGVYVGMPVENSQAGTPGQTDEERAKDPNRQPELPLAPPAPRPTAEGEGLPPSEALGWEPSEQDIADFQRWTCNMPAPDVSDQPLFSCDREGTTKYLLTPAIIKGDQVTDASSGIPQGGVSYVVTLQFNEEGGKAFQSATGELAAKQEPQNQFAIVLDGETVSAPSVSEPIPGGQAQIEGNFNQATAEDLASVLRYGALPLAFEVSSVDTVSPTLGGEQLRAGLIAGAVGLALVLLYGLFYYRGLGVIMMLSLVLAGVLTYGLMTLLGESMGFALNLPGIAGVIVAVGITADSFIIYFERIRDDIREGRSVRSAAVSGWKAAYPTLLIADAVSLISAVVLYVLAVGGVQGFAFTLGLTTLVDLVIVFAFTHPVTMLLLRTKFFGRGHTLSGLGKSRVGVNVVGGRTRRRRTAGTEA</sequence>
<dbReference type="GO" id="GO:0015450">
    <property type="term" value="F:protein-transporting ATPase activity"/>
    <property type="evidence" value="ECO:0007669"/>
    <property type="project" value="InterPro"/>
</dbReference>
<feature type="transmembrane region" description="Helical" evidence="9">
    <location>
        <begin position="360"/>
        <end position="380"/>
    </location>
</feature>
<dbReference type="InterPro" id="IPR055344">
    <property type="entry name" value="SecD_SecF_C_bact"/>
</dbReference>
<keyword evidence="15" id="KW-1185">Reference proteome</keyword>
<dbReference type="NCBIfam" id="TIGR00916">
    <property type="entry name" value="2A0604s01"/>
    <property type="match status" value="1"/>
</dbReference>
<comment type="similarity">
    <text evidence="9">Belongs to the SecD/SecF family. SecD subfamily.</text>
</comment>
<dbReference type="Gene3D" id="3.30.70.3220">
    <property type="match status" value="1"/>
</dbReference>
<dbReference type="InterPro" id="IPR054384">
    <property type="entry name" value="SecDF_P1_head"/>
</dbReference>
<dbReference type="InterPro" id="IPR048631">
    <property type="entry name" value="SecD_1st"/>
</dbReference>
<proteinExistence type="inferred from homology"/>
<dbReference type="GO" id="GO:0065002">
    <property type="term" value="P:intracellular protein transmembrane transport"/>
    <property type="evidence" value="ECO:0007669"/>
    <property type="project" value="UniProtKB-UniRule"/>
</dbReference>
<keyword evidence="6 9" id="KW-1133">Transmembrane helix</keyword>
<dbReference type="NCBIfam" id="TIGR01129">
    <property type="entry name" value="secD"/>
    <property type="match status" value="1"/>
</dbReference>
<dbReference type="Pfam" id="PF02355">
    <property type="entry name" value="SecD_SecF_C"/>
    <property type="match status" value="1"/>
</dbReference>
<keyword evidence="7 9" id="KW-0811">Translocation</keyword>
<keyword evidence="4 9" id="KW-0812">Transmembrane</keyword>
<organism evidence="14 15">
    <name type="scientific">Propioniferax innocua</name>
    <dbReference type="NCBI Taxonomy" id="1753"/>
    <lineage>
        <taxon>Bacteria</taxon>
        <taxon>Bacillati</taxon>
        <taxon>Actinomycetota</taxon>
        <taxon>Actinomycetes</taxon>
        <taxon>Propionibacteriales</taxon>
        <taxon>Propionibacteriaceae</taxon>
        <taxon>Propioniferax</taxon>
    </lineage>
</organism>
<evidence type="ECO:0000256" key="8">
    <source>
        <dbReference type="ARBA" id="ARBA00023136"/>
    </source>
</evidence>
<evidence type="ECO:0000256" key="2">
    <source>
        <dbReference type="ARBA" id="ARBA00022448"/>
    </source>
</evidence>
<gene>
    <name evidence="9" type="primary">secD</name>
    <name evidence="14" type="ORF">FB460_0193</name>
</gene>
<dbReference type="HAMAP" id="MF_01463_B">
    <property type="entry name" value="SecD_B"/>
    <property type="match status" value="1"/>
</dbReference>
<dbReference type="PANTHER" id="PTHR30081">
    <property type="entry name" value="PROTEIN-EXPORT MEMBRANE PROTEIN SEC"/>
    <property type="match status" value="1"/>
</dbReference>
<dbReference type="InterPro" id="IPR022813">
    <property type="entry name" value="SecD/SecF_arch_bac"/>
</dbReference>
<dbReference type="Gene3D" id="1.20.1640.10">
    <property type="entry name" value="Multidrug efflux transporter AcrB transmembrane domain"/>
    <property type="match status" value="1"/>
</dbReference>
<dbReference type="GO" id="GO:0006605">
    <property type="term" value="P:protein targeting"/>
    <property type="evidence" value="ECO:0007669"/>
    <property type="project" value="UniProtKB-UniRule"/>
</dbReference>
<evidence type="ECO:0000313" key="15">
    <source>
        <dbReference type="Proteomes" id="UP000316196"/>
    </source>
</evidence>
<feature type="transmembrane region" description="Helical" evidence="9">
    <location>
        <begin position="434"/>
        <end position="457"/>
    </location>
</feature>
<feature type="region of interest" description="Disordered" evidence="10">
    <location>
        <begin position="122"/>
        <end position="171"/>
    </location>
</feature>
<dbReference type="InterPro" id="IPR005791">
    <property type="entry name" value="SecD"/>
</dbReference>
<keyword evidence="3 9" id="KW-1003">Cell membrane</keyword>
<evidence type="ECO:0000313" key="14">
    <source>
        <dbReference type="EMBL" id="TQL62418.1"/>
    </source>
</evidence>
<evidence type="ECO:0000256" key="4">
    <source>
        <dbReference type="ARBA" id="ARBA00022692"/>
    </source>
</evidence>
<evidence type="ECO:0000256" key="9">
    <source>
        <dbReference type="HAMAP-Rule" id="MF_01463"/>
    </source>
</evidence>
<feature type="transmembrane region" description="Helical" evidence="9">
    <location>
        <begin position="392"/>
        <end position="413"/>
    </location>
</feature>
<protein>
    <recommendedName>
        <fullName evidence="9">Protein translocase subunit SecD</fullName>
    </recommendedName>
</protein>
<dbReference type="Gene3D" id="3.30.1360.200">
    <property type="match status" value="1"/>
</dbReference>
<keyword evidence="8 9" id="KW-0472">Membrane</keyword>
<evidence type="ECO:0000256" key="1">
    <source>
        <dbReference type="ARBA" id="ARBA00004651"/>
    </source>
</evidence>
<feature type="domain" description="SecDF P1 head subdomain" evidence="13">
    <location>
        <begin position="204"/>
        <end position="313"/>
    </location>
</feature>
<evidence type="ECO:0000259" key="11">
    <source>
        <dbReference type="Pfam" id="PF02355"/>
    </source>
</evidence>
<evidence type="ECO:0000259" key="12">
    <source>
        <dbReference type="Pfam" id="PF21760"/>
    </source>
</evidence>
<dbReference type="SUPFAM" id="SSF82866">
    <property type="entry name" value="Multidrug efflux transporter AcrB transmembrane domain"/>
    <property type="match status" value="1"/>
</dbReference>
<feature type="compositionally biased region" description="Basic and acidic residues" evidence="10">
    <location>
        <begin position="134"/>
        <end position="143"/>
    </location>
</feature>
<evidence type="ECO:0000256" key="6">
    <source>
        <dbReference type="ARBA" id="ARBA00022989"/>
    </source>
</evidence>
<reference evidence="14 15" key="1">
    <citation type="submission" date="2019-06" db="EMBL/GenBank/DDBJ databases">
        <title>Sequencing the genomes of 1000 actinobacteria strains.</title>
        <authorList>
            <person name="Klenk H.-P."/>
        </authorList>
    </citation>
    <scope>NUCLEOTIDE SEQUENCE [LARGE SCALE GENOMIC DNA]</scope>
    <source>
        <strain evidence="14 15">DSM 8251</strain>
    </source>
</reference>
<dbReference type="EMBL" id="VFOR01000001">
    <property type="protein sequence ID" value="TQL62418.1"/>
    <property type="molecule type" value="Genomic_DNA"/>
</dbReference>
<feature type="domain" description="Protein translocase subunit SecDF P1" evidence="12">
    <location>
        <begin position="61"/>
        <end position="116"/>
    </location>
</feature>
<comment type="subcellular location">
    <subcellularLocation>
        <location evidence="1 9">Cell membrane</location>
        <topology evidence="1 9">Multi-pass membrane protein</topology>
    </subcellularLocation>
</comment>
<evidence type="ECO:0000259" key="13">
    <source>
        <dbReference type="Pfam" id="PF22599"/>
    </source>
</evidence>
<feature type="transmembrane region" description="Helical" evidence="9">
    <location>
        <begin position="333"/>
        <end position="353"/>
    </location>
</feature>
<evidence type="ECO:0000256" key="10">
    <source>
        <dbReference type="SAM" id="MobiDB-lite"/>
    </source>
</evidence>
<name>A0A542ZPX8_9ACTN</name>
<evidence type="ECO:0000256" key="7">
    <source>
        <dbReference type="ARBA" id="ARBA00023010"/>
    </source>
</evidence>
<comment type="subunit">
    <text evidence="9">Forms a complex with SecF. Part of the essential Sec protein translocation apparatus which comprises SecA, SecYEG and auxiliary proteins SecDF. Other proteins may also be involved.</text>
</comment>
<dbReference type="Proteomes" id="UP000316196">
    <property type="component" value="Unassembled WGS sequence"/>
</dbReference>
<comment type="caution">
    <text evidence="14">The sequence shown here is derived from an EMBL/GenBank/DDBJ whole genome shotgun (WGS) entry which is preliminary data.</text>
</comment>
<dbReference type="PANTHER" id="PTHR30081:SF1">
    <property type="entry name" value="PROTEIN TRANSLOCASE SUBUNIT SECD"/>
    <property type="match status" value="1"/>
</dbReference>
<keyword evidence="5 9" id="KW-0653">Protein transport</keyword>
<feature type="domain" description="Protein export membrane protein SecD/SecF C-terminal" evidence="11">
    <location>
        <begin position="316"/>
        <end position="476"/>
    </location>
</feature>
<comment type="function">
    <text evidence="9">Part of the Sec protein translocase complex. Interacts with the SecYEG preprotein conducting channel. SecDF uses the proton motive force (PMF) to complete protein translocation after the ATP-dependent function of SecA.</text>
</comment>
<accession>A0A542ZPX8</accession>
<feature type="compositionally biased region" description="Polar residues" evidence="10">
    <location>
        <begin position="123"/>
        <end position="132"/>
    </location>
</feature>
<dbReference type="GO" id="GO:0005886">
    <property type="term" value="C:plasma membrane"/>
    <property type="evidence" value="ECO:0007669"/>
    <property type="project" value="UniProtKB-SubCell"/>
</dbReference>
<dbReference type="GO" id="GO:0043952">
    <property type="term" value="P:protein transport by the Sec complex"/>
    <property type="evidence" value="ECO:0007669"/>
    <property type="project" value="UniProtKB-UniRule"/>
</dbReference>
<comment type="caution">
    <text evidence="9">Lacks conserved residue(s) required for the propagation of feature annotation.</text>
</comment>
<dbReference type="Pfam" id="PF22599">
    <property type="entry name" value="SecDF_P1_head"/>
    <property type="match status" value="1"/>
</dbReference>
<dbReference type="InterPro" id="IPR048634">
    <property type="entry name" value="SecD_SecF_C"/>
</dbReference>
<dbReference type="Pfam" id="PF21760">
    <property type="entry name" value="SecD_1st"/>
    <property type="match status" value="1"/>
</dbReference>